<feature type="domain" description="Thioredoxin" evidence="6">
    <location>
        <begin position="60"/>
        <end position="204"/>
    </location>
</feature>
<keyword evidence="3" id="KW-0735">Signal-anchor</keyword>
<dbReference type="CDD" id="cd02966">
    <property type="entry name" value="TlpA_like_family"/>
    <property type="match status" value="1"/>
</dbReference>
<dbReference type="KEGG" id="cphy:B5808_20335"/>
<comment type="subcellular location">
    <subcellularLocation>
        <location evidence="1">Cell envelope</location>
    </subcellularLocation>
</comment>
<gene>
    <name evidence="7" type="ORF">B5808_20335</name>
</gene>
<dbReference type="EMBL" id="CP020717">
    <property type="protein sequence ID" value="ARJ07748.1"/>
    <property type="molecule type" value="Genomic_DNA"/>
</dbReference>
<reference evidence="7 8" key="1">
    <citation type="submission" date="2017-04" db="EMBL/GenBank/DDBJ databases">
        <authorList>
            <person name="Afonso C.L."/>
            <person name="Miller P.J."/>
            <person name="Scott M.A."/>
            <person name="Spackman E."/>
            <person name="Goraichik I."/>
            <person name="Dimitrov K.M."/>
            <person name="Suarez D.L."/>
            <person name="Swayne D.E."/>
        </authorList>
    </citation>
    <scope>NUCLEOTIDE SEQUENCE [LARGE SCALE GENOMIC DNA]</scope>
    <source>
        <strain evidence="8">XA(T)</strain>
        <plasmid evidence="8">Plasmid unnamed2</plasmid>
    </source>
</reference>
<proteinExistence type="predicted"/>
<dbReference type="GO" id="GO:0017004">
    <property type="term" value="P:cytochrome complex assembly"/>
    <property type="evidence" value="ECO:0007669"/>
    <property type="project" value="UniProtKB-KW"/>
</dbReference>
<keyword evidence="2" id="KW-0201">Cytochrome c-type biogenesis</keyword>
<dbReference type="GO" id="GO:0030313">
    <property type="term" value="C:cell envelope"/>
    <property type="evidence" value="ECO:0007669"/>
    <property type="project" value="UniProtKB-SubCell"/>
</dbReference>
<dbReference type="Gene3D" id="3.40.30.10">
    <property type="entry name" value="Glutaredoxin"/>
    <property type="match status" value="1"/>
</dbReference>
<evidence type="ECO:0000259" key="6">
    <source>
        <dbReference type="PROSITE" id="PS51352"/>
    </source>
</evidence>
<accession>A0A1X9LTU4</accession>
<name>A0A1X9LTU4_9MICO</name>
<evidence type="ECO:0000256" key="2">
    <source>
        <dbReference type="ARBA" id="ARBA00022748"/>
    </source>
</evidence>
<evidence type="ECO:0000256" key="3">
    <source>
        <dbReference type="ARBA" id="ARBA00022968"/>
    </source>
</evidence>
<dbReference type="PROSITE" id="PS51257">
    <property type="entry name" value="PROKAR_LIPOPROTEIN"/>
    <property type="match status" value="1"/>
</dbReference>
<keyword evidence="4" id="KW-1015">Disulfide bond</keyword>
<keyword evidence="5" id="KW-0676">Redox-active center</keyword>
<dbReference type="InterPro" id="IPR013766">
    <property type="entry name" value="Thioredoxin_domain"/>
</dbReference>
<evidence type="ECO:0000313" key="8">
    <source>
        <dbReference type="Proteomes" id="UP000192775"/>
    </source>
</evidence>
<dbReference type="InterPro" id="IPR050553">
    <property type="entry name" value="Thioredoxin_ResA/DsbE_sf"/>
</dbReference>
<keyword evidence="7" id="KW-0614">Plasmid</keyword>
<dbReference type="PANTHER" id="PTHR42852:SF6">
    <property type="entry name" value="THIOL:DISULFIDE INTERCHANGE PROTEIN DSBE"/>
    <property type="match status" value="1"/>
</dbReference>
<dbReference type="PROSITE" id="PS51352">
    <property type="entry name" value="THIOREDOXIN_2"/>
    <property type="match status" value="1"/>
</dbReference>
<evidence type="ECO:0000256" key="5">
    <source>
        <dbReference type="ARBA" id="ARBA00023284"/>
    </source>
</evidence>
<dbReference type="InterPro" id="IPR013740">
    <property type="entry name" value="Redoxin"/>
</dbReference>
<evidence type="ECO:0000256" key="4">
    <source>
        <dbReference type="ARBA" id="ARBA00023157"/>
    </source>
</evidence>
<organism evidence="7 8">
    <name type="scientific">Cnuibacter physcomitrellae</name>
    <dbReference type="NCBI Taxonomy" id="1619308"/>
    <lineage>
        <taxon>Bacteria</taxon>
        <taxon>Bacillati</taxon>
        <taxon>Actinomycetota</taxon>
        <taxon>Actinomycetes</taxon>
        <taxon>Micrococcales</taxon>
        <taxon>Microbacteriaceae</taxon>
        <taxon>Cnuibacter</taxon>
    </lineage>
</organism>
<protein>
    <recommendedName>
        <fullName evidence="6">Thioredoxin domain-containing protein</fullName>
    </recommendedName>
</protein>
<dbReference type="PANTHER" id="PTHR42852">
    <property type="entry name" value="THIOL:DISULFIDE INTERCHANGE PROTEIN DSBE"/>
    <property type="match status" value="1"/>
</dbReference>
<dbReference type="GO" id="GO:0016491">
    <property type="term" value="F:oxidoreductase activity"/>
    <property type="evidence" value="ECO:0007669"/>
    <property type="project" value="InterPro"/>
</dbReference>
<dbReference type="AlphaFoldDB" id="A0A1X9LTU4"/>
<sequence>MTSVRRSMRRSAGSRMAVVTGITAAILVLSACTTDSLSDQYRSGDQKGYIAGDGSVLEIPQEQRSEPIVFGGSTDDGSAIDSATYLGNVLVVNFWYAACAPCRYEAPDLEATYQAYRDEGVQFIGVNVRDQQATAREFANTFGVSYPSVIDTDASAQLAFAGQVAPNAVPTTLVLDTRGRVAARILGRILDVSTLEALIDRVLEETR</sequence>
<dbReference type="InterPro" id="IPR036249">
    <property type="entry name" value="Thioredoxin-like_sf"/>
</dbReference>
<dbReference type="Proteomes" id="UP000192775">
    <property type="component" value="Plasmid unnamed2"/>
</dbReference>
<evidence type="ECO:0000256" key="1">
    <source>
        <dbReference type="ARBA" id="ARBA00004196"/>
    </source>
</evidence>
<dbReference type="Pfam" id="PF08534">
    <property type="entry name" value="Redoxin"/>
    <property type="match status" value="1"/>
</dbReference>
<keyword evidence="3" id="KW-0812">Transmembrane</keyword>
<geneLocation type="plasmid" evidence="7">
    <name>unnamed2</name>
</geneLocation>
<evidence type="ECO:0000313" key="7">
    <source>
        <dbReference type="EMBL" id="ARJ07748.1"/>
    </source>
</evidence>
<keyword evidence="8" id="KW-1185">Reference proteome</keyword>
<dbReference type="SUPFAM" id="SSF52833">
    <property type="entry name" value="Thioredoxin-like"/>
    <property type="match status" value="1"/>
</dbReference>